<keyword evidence="3" id="KW-1185">Reference proteome</keyword>
<dbReference type="RefSeq" id="WP_381736624.1">
    <property type="nucleotide sequence ID" value="NZ_JBHSDP010000004.1"/>
</dbReference>
<feature type="compositionally biased region" description="Acidic residues" evidence="1">
    <location>
        <begin position="1"/>
        <end position="18"/>
    </location>
</feature>
<gene>
    <name evidence="2" type="ORF">ACFPC0_01785</name>
</gene>
<evidence type="ECO:0000313" key="3">
    <source>
        <dbReference type="Proteomes" id="UP001595824"/>
    </source>
</evidence>
<feature type="region of interest" description="Disordered" evidence="1">
    <location>
        <begin position="1"/>
        <end position="35"/>
    </location>
</feature>
<evidence type="ECO:0000256" key="1">
    <source>
        <dbReference type="SAM" id="MobiDB-lite"/>
    </source>
</evidence>
<proteinExistence type="predicted"/>
<sequence>MEQDVEEDVGQDLEEDVEWSGRVGARDLPGRSPAPVRLLSGRFRARAPRLARGARRCP</sequence>
<protein>
    <submittedName>
        <fullName evidence="2">Uncharacterized protein</fullName>
    </submittedName>
</protein>
<dbReference type="EMBL" id="JBHSDP010000004">
    <property type="protein sequence ID" value="MFC4326582.1"/>
    <property type="molecule type" value="Genomic_DNA"/>
</dbReference>
<organism evidence="2 3">
    <name type="scientific">Streptomyces andamanensis</name>
    <dbReference type="NCBI Taxonomy" id="1565035"/>
    <lineage>
        <taxon>Bacteria</taxon>
        <taxon>Bacillati</taxon>
        <taxon>Actinomycetota</taxon>
        <taxon>Actinomycetes</taxon>
        <taxon>Kitasatosporales</taxon>
        <taxon>Streptomycetaceae</taxon>
        <taxon>Streptomyces</taxon>
    </lineage>
</organism>
<evidence type="ECO:0000313" key="2">
    <source>
        <dbReference type="EMBL" id="MFC4326582.1"/>
    </source>
</evidence>
<reference evidence="3" key="1">
    <citation type="journal article" date="2019" name="Int. J. Syst. Evol. Microbiol.">
        <title>The Global Catalogue of Microorganisms (GCM) 10K type strain sequencing project: providing services to taxonomists for standard genome sequencing and annotation.</title>
        <authorList>
            <consortium name="The Broad Institute Genomics Platform"/>
            <consortium name="The Broad Institute Genome Sequencing Center for Infectious Disease"/>
            <person name="Wu L."/>
            <person name="Ma J."/>
        </authorList>
    </citation>
    <scope>NUCLEOTIDE SEQUENCE [LARGE SCALE GENOMIC DNA]</scope>
    <source>
        <strain evidence="3">PCU 347</strain>
    </source>
</reference>
<accession>A0ABV8T723</accession>
<dbReference type="Proteomes" id="UP001595824">
    <property type="component" value="Unassembled WGS sequence"/>
</dbReference>
<name>A0ABV8T723_9ACTN</name>
<comment type="caution">
    <text evidence="2">The sequence shown here is derived from an EMBL/GenBank/DDBJ whole genome shotgun (WGS) entry which is preliminary data.</text>
</comment>